<evidence type="ECO:0000256" key="5">
    <source>
        <dbReference type="ARBA" id="ARBA00023136"/>
    </source>
</evidence>
<accession>A0A367KWW2</accession>
<feature type="domain" description="Major facilitator superfamily (MFS) profile" evidence="8">
    <location>
        <begin position="51"/>
        <end position="538"/>
    </location>
</feature>
<feature type="transmembrane region" description="Helical" evidence="7">
    <location>
        <begin position="377"/>
        <end position="396"/>
    </location>
</feature>
<dbReference type="EMBL" id="PJQM01000106">
    <property type="protein sequence ID" value="RCI06681.1"/>
    <property type="molecule type" value="Genomic_DNA"/>
</dbReference>
<feature type="region of interest" description="Disordered" evidence="6">
    <location>
        <begin position="540"/>
        <end position="559"/>
    </location>
</feature>
<dbReference type="PROSITE" id="PS50850">
    <property type="entry name" value="MFS"/>
    <property type="match status" value="1"/>
</dbReference>
<feature type="transmembrane region" description="Helical" evidence="7">
    <location>
        <begin position="148"/>
        <end position="166"/>
    </location>
</feature>
<dbReference type="PANTHER" id="PTHR23501:SF191">
    <property type="entry name" value="VACUOLAR BASIC AMINO ACID TRANSPORTER 4"/>
    <property type="match status" value="1"/>
</dbReference>
<evidence type="ECO:0000313" key="10">
    <source>
        <dbReference type="Proteomes" id="UP000253551"/>
    </source>
</evidence>
<evidence type="ECO:0000256" key="3">
    <source>
        <dbReference type="ARBA" id="ARBA00022692"/>
    </source>
</evidence>
<keyword evidence="2" id="KW-0813">Transport</keyword>
<dbReference type="Pfam" id="PF07690">
    <property type="entry name" value="MFS_1"/>
    <property type="match status" value="1"/>
</dbReference>
<keyword evidence="3 7" id="KW-0812">Transmembrane</keyword>
<reference evidence="9 10" key="1">
    <citation type="journal article" date="2018" name="G3 (Bethesda)">
        <title>Phylogenetic and Phylogenomic Definition of Rhizopus Species.</title>
        <authorList>
            <person name="Gryganskyi A.P."/>
            <person name="Golan J."/>
            <person name="Dolatabadi S."/>
            <person name="Mondo S."/>
            <person name="Robb S."/>
            <person name="Idnurm A."/>
            <person name="Muszewska A."/>
            <person name="Steczkiewicz K."/>
            <person name="Masonjones S."/>
            <person name="Liao H.L."/>
            <person name="Gajdeczka M.T."/>
            <person name="Anike F."/>
            <person name="Vuek A."/>
            <person name="Anishchenko I.M."/>
            <person name="Voigt K."/>
            <person name="de Hoog G.S."/>
            <person name="Smith M.E."/>
            <person name="Heitman J."/>
            <person name="Vilgalys R."/>
            <person name="Stajich J.E."/>
        </authorList>
    </citation>
    <scope>NUCLEOTIDE SEQUENCE [LARGE SCALE GENOMIC DNA]</scope>
    <source>
        <strain evidence="9 10">LSU 92-RS-03</strain>
    </source>
</reference>
<feature type="transmembrane region" description="Helical" evidence="7">
    <location>
        <begin position="275"/>
        <end position="295"/>
    </location>
</feature>
<dbReference type="Gene3D" id="1.20.1720.10">
    <property type="entry name" value="Multidrug resistance protein D"/>
    <property type="match status" value="1"/>
</dbReference>
<dbReference type="InterPro" id="IPR020846">
    <property type="entry name" value="MFS_dom"/>
</dbReference>
<dbReference type="SUPFAM" id="SSF103473">
    <property type="entry name" value="MFS general substrate transporter"/>
    <property type="match status" value="2"/>
</dbReference>
<name>A0A367KWW2_RHIST</name>
<evidence type="ECO:0000259" key="8">
    <source>
        <dbReference type="PROSITE" id="PS50850"/>
    </source>
</evidence>
<dbReference type="PANTHER" id="PTHR23501">
    <property type="entry name" value="MAJOR FACILITATOR SUPERFAMILY"/>
    <property type="match status" value="1"/>
</dbReference>
<sequence length="559" mass="61259">MSQNELNQVKRLESSDSKIYTSISNTAGDKTPPHYNQYFKTKKDMLNFGILMLGVAISMFMMSLNSTVIAPALGIIATELNAAQDQSWIATAYLVAVNTFQPLSGKFSVIFGSKLMFLFVIVLFFIGSLINALSTTISLLLIGRIVQGFGSGGIFSMVFIVVAEVTPVPLRPRFQSMLAVTYGVASVAGPLLGGAFVDHASWHWDFWLNLILASIAFAIIFFFAKPQPSTKDVKFMDKVKRIDFLGTLFATGVIVCLLLALAWGISFGWRDGHTIGAFVAFGISLIVLIIVEGWIAKEPILPGNILLNPACTIVYIYEALLGLVFICGVYFTPVYFQAVFGATSMESGVRLIPFMVCLIIGSLGGSFLIRAFPYTKYYAVVGASCNVLCYGLFYTVDENSNWGTQAGFLTFTGLAFGISNQSCILSVQSSVELKYIAVATTCVNFFLMFACSFGISIYETLTNTFVQAQYAQLPADIISRAKEYGALENYLYIRNMPVDLQRPVIQAFARAMRNLFLVPLVISVVGLVAALSFKNVRYGPPKSSKENEENEKLKSEETA</sequence>
<keyword evidence="4 7" id="KW-1133">Transmembrane helix</keyword>
<feature type="transmembrane region" description="Helical" evidence="7">
    <location>
        <begin position="178"/>
        <end position="200"/>
    </location>
</feature>
<feature type="transmembrane region" description="Helical" evidence="7">
    <location>
        <begin position="88"/>
        <end position="105"/>
    </location>
</feature>
<evidence type="ECO:0000256" key="1">
    <source>
        <dbReference type="ARBA" id="ARBA00004127"/>
    </source>
</evidence>
<evidence type="ECO:0000256" key="7">
    <source>
        <dbReference type="SAM" id="Phobius"/>
    </source>
</evidence>
<feature type="transmembrane region" description="Helical" evidence="7">
    <location>
        <begin position="206"/>
        <end position="224"/>
    </location>
</feature>
<evidence type="ECO:0000256" key="2">
    <source>
        <dbReference type="ARBA" id="ARBA00022448"/>
    </source>
</evidence>
<dbReference type="GO" id="GO:0005886">
    <property type="term" value="C:plasma membrane"/>
    <property type="evidence" value="ECO:0007669"/>
    <property type="project" value="TreeGrafter"/>
</dbReference>
<organism evidence="9 10">
    <name type="scientific">Rhizopus stolonifer</name>
    <name type="common">Rhizopus nigricans</name>
    <dbReference type="NCBI Taxonomy" id="4846"/>
    <lineage>
        <taxon>Eukaryota</taxon>
        <taxon>Fungi</taxon>
        <taxon>Fungi incertae sedis</taxon>
        <taxon>Mucoromycota</taxon>
        <taxon>Mucoromycotina</taxon>
        <taxon>Mucoromycetes</taxon>
        <taxon>Mucorales</taxon>
        <taxon>Mucorineae</taxon>
        <taxon>Rhizopodaceae</taxon>
        <taxon>Rhizopus</taxon>
    </lineage>
</organism>
<dbReference type="CDD" id="cd17502">
    <property type="entry name" value="MFS_Azr1_MDR_like"/>
    <property type="match status" value="1"/>
</dbReference>
<comment type="caution">
    <text evidence="9">The sequence shown here is derived from an EMBL/GenBank/DDBJ whole genome shotgun (WGS) entry which is preliminary data.</text>
</comment>
<feature type="transmembrane region" description="Helical" evidence="7">
    <location>
        <begin position="244"/>
        <end position="269"/>
    </location>
</feature>
<dbReference type="STRING" id="4846.A0A367KWW2"/>
<evidence type="ECO:0000256" key="6">
    <source>
        <dbReference type="SAM" id="MobiDB-lite"/>
    </source>
</evidence>
<keyword evidence="5 7" id="KW-0472">Membrane</keyword>
<feature type="transmembrane region" description="Helical" evidence="7">
    <location>
        <begin position="435"/>
        <end position="458"/>
    </location>
</feature>
<feature type="transmembrane region" description="Helical" evidence="7">
    <location>
        <begin position="307"/>
        <end position="331"/>
    </location>
</feature>
<dbReference type="GO" id="GO:0022857">
    <property type="term" value="F:transmembrane transporter activity"/>
    <property type="evidence" value="ECO:0007669"/>
    <property type="project" value="InterPro"/>
</dbReference>
<feature type="transmembrane region" description="Helical" evidence="7">
    <location>
        <begin position="351"/>
        <end position="370"/>
    </location>
</feature>
<dbReference type="AlphaFoldDB" id="A0A367KWW2"/>
<evidence type="ECO:0000256" key="4">
    <source>
        <dbReference type="ARBA" id="ARBA00022989"/>
    </source>
</evidence>
<comment type="subcellular location">
    <subcellularLocation>
        <location evidence="1">Endomembrane system</location>
        <topology evidence="1">Multi-pass membrane protein</topology>
    </subcellularLocation>
</comment>
<dbReference type="OrthoDB" id="10021397at2759"/>
<evidence type="ECO:0000313" key="9">
    <source>
        <dbReference type="EMBL" id="RCI06681.1"/>
    </source>
</evidence>
<dbReference type="InterPro" id="IPR036259">
    <property type="entry name" value="MFS_trans_sf"/>
</dbReference>
<dbReference type="GO" id="GO:0012505">
    <property type="term" value="C:endomembrane system"/>
    <property type="evidence" value="ECO:0007669"/>
    <property type="project" value="UniProtKB-SubCell"/>
</dbReference>
<proteinExistence type="predicted"/>
<feature type="transmembrane region" description="Helical" evidence="7">
    <location>
        <begin position="50"/>
        <end position="76"/>
    </location>
</feature>
<protein>
    <recommendedName>
        <fullName evidence="8">Major facilitator superfamily (MFS) profile domain-containing protein</fullName>
    </recommendedName>
</protein>
<keyword evidence="10" id="KW-1185">Reference proteome</keyword>
<gene>
    <name evidence="9" type="ORF">CU098_012135</name>
</gene>
<feature type="transmembrane region" description="Helical" evidence="7">
    <location>
        <begin position="515"/>
        <end position="533"/>
    </location>
</feature>
<dbReference type="InterPro" id="IPR011701">
    <property type="entry name" value="MFS"/>
</dbReference>
<feature type="compositionally biased region" description="Basic and acidic residues" evidence="6">
    <location>
        <begin position="543"/>
        <end position="559"/>
    </location>
</feature>
<dbReference type="Proteomes" id="UP000253551">
    <property type="component" value="Unassembled WGS sequence"/>
</dbReference>
<feature type="transmembrane region" description="Helical" evidence="7">
    <location>
        <begin position="117"/>
        <end position="142"/>
    </location>
</feature>